<dbReference type="Proteomes" id="UP001597063">
    <property type="component" value="Unassembled WGS sequence"/>
</dbReference>
<evidence type="ECO:0000313" key="2">
    <source>
        <dbReference type="Proteomes" id="UP001597063"/>
    </source>
</evidence>
<organism evidence="1 2">
    <name type="scientific">Actinomadura fibrosa</name>
    <dbReference type="NCBI Taxonomy" id="111802"/>
    <lineage>
        <taxon>Bacteria</taxon>
        <taxon>Bacillati</taxon>
        <taxon>Actinomycetota</taxon>
        <taxon>Actinomycetes</taxon>
        <taxon>Streptosporangiales</taxon>
        <taxon>Thermomonosporaceae</taxon>
        <taxon>Actinomadura</taxon>
    </lineage>
</organism>
<dbReference type="RefSeq" id="WP_131758623.1">
    <property type="nucleotide sequence ID" value="NZ_CAACUY010000055.1"/>
</dbReference>
<evidence type="ECO:0000313" key="1">
    <source>
        <dbReference type="EMBL" id="MFD0683428.1"/>
    </source>
</evidence>
<gene>
    <name evidence="1" type="ORF">ACFQZM_02870</name>
</gene>
<sequence length="366" mass="39739">MLQVTNGSGEVVKVSKVEQLVALIPGETMTSLREQVGDAGTLNDYLDLFIGQGRKTTSARLGADVSMAVRIMHWKDAGELPGTRGGGDLVMFHYVTPEPQVAGGKGSAQLAAAQEASVYAQNQLRFNGKQMLRVYSAYTNFFKKYALDGADQGRLTRFGEEAWAGRSVDPSSPDTLVDALGKAADGQPFMMSFIYGAHQVYMRFSYEGGSYRLEYFDRQRQTLTLKGREIPGYLRGEETADARPMYFIFGIEPKELATLCAEAQALAAKQIVNPGETLVNGPRKSVLEKLAAKATDVGVFGDPEPAQHPDAINCPWASLESAIRHFVGPEPLQRQVGFIREVGVTLYIADSGSPVEREAAGLMAAE</sequence>
<protein>
    <submittedName>
        <fullName evidence="1">Uncharacterized protein</fullName>
    </submittedName>
</protein>
<accession>A0ABW2XD14</accession>
<comment type="caution">
    <text evidence="1">The sequence shown here is derived from an EMBL/GenBank/DDBJ whole genome shotgun (WGS) entry which is preliminary data.</text>
</comment>
<name>A0ABW2XD14_9ACTN</name>
<reference evidence="2" key="1">
    <citation type="journal article" date="2019" name="Int. J. Syst. Evol. Microbiol.">
        <title>The Global Catalogue of Microorganisms (GCM) 10K type strain sequencing project: providing services to taxonomists for standard genome sequencing and annotation.</title>
        <authorList>
            <consortium name="The Broad Institute Genomics Platform"/>
            <consortium name="The Broad Institute Genome Sequencing Center for Infectious Disease"/>
            <person name="Wu L."/>
            <person name="Ma J."/>
        </authorList>
    </citation>
    <scope>NUCLEOTIDE SEQUENCE [LARGE SCALE GENOMIC DNA]</scope>
    <source>
        <strain evidence="2">JCM 9371</strain>
    </source>
</reference>
<proteinExistence type="predicted"/>
<dbReference type="EMBL" id="JBHTGP010000003">
    <property type="protein sequence ID" value="MFD0683428.1"/>
    <property type="molecule type" value="Genomic_DNA"/>
</dbReference>
<keyword evidence="2" id="KW-1185">Reference proteome</keyword>